<proteinExistence type="predicted"/>
<gene>
    <name evidence="2" type="ORF">KC729_16860</name>
</gene>
<evidence type="ECO:0000313" key="3">
    <source>
        <dbReference type="Proteomes" id="UP000697710"/>
    </source>
</evidence>
<dbReference type="Pfam" id="PF08668">
    <property type="entry name" value="HDOD"/>
    <property type="match status" value="1"/>
</dbReference>
<feature type="non-terminal residue" evidence="2">
    <location>
        <position position="50"/>
    </location>
</feature>
<protein>
    <submittedName>
        <fullName evidence="2">HDOD domain-containing protein</fullName>
    </submittedName>
</protein>
<dbReference type="Proteomes" id="UP000697710">
    <property type="component" value="Unassembled WGS sequence"/>
</dbReference>
<evidence type="ECO:0000259" key="1">
    <source>
        <dbReference type="PROSITE" id="PS51833"/>
    </source>
</evidence>
<dbReference type="SUPFAM" id="SSF109604">
    <property type="entry name" value="HD-domain/PDEase-like"/>
    <property type="match status" value="1"/>
</dbReference>
<reference evidence="2" key="1">
    <citation type="submission" date="2020-04" db="EMBL/GenBank/DDBJ databases">
        <authorList>
            <person name="Zhang T."/>
        </authorList>
    </citation>
    <scope>NUCLEOTIDE SEQUENCE</scope>
    <source>
        <strain evidence="2">HKST-UBA01</strain>
    </source>
</reference>
<reference evidence="2" key="2">
    <citation type="journal article" date="2021" name="Microbiome">
        <title>Successional dynamics and alternative stable states in a saline activated sludge microbial community over 9 years.</title>
        <authorList>
            <person name="Wang Y."/>
            <person name="Ye J."/>
            <person name="Ju F."/>
            <person name="Liu L."/>
            <person name="Boyd J.A."/>
            <person name="Deng Y."/>
            <person name="Parks D.H."/>
            <person name="Jiang X."/>
            <person name="Yin X."/>
            <person name="Woodcroft B.J."/>
            <person name="Tyson G.W."/>
            <person name="Hugenholtz P."/>
            <person name="Polz M.F."/>
            <person name="Zhang T."/>
        </authorList>
    </citation>
    <scope>NUCLEOTIDE SEQUENCE</scope>
    <source>
        <strain evidence="2">HKST-UBA01</strain>
    </source>
</reference>
<dbReference type="InterPro" id="IPR013976">
    <property type="entry name" value="HDOD"/>
</dbReference>
<dbReference type="AlphaFoldDB" id="A0A956M2D4"/>
<dbReference type="EMBL" id="JAGQHR010000665">
    <property type="protein sequence ID" value="MCA9729362.1"/>
    <property type="molecule type" value="Genomic_DNA"/>
</dbReference>
<sequence length="50" mass="5872">MLQQIQQADLDFEDLERIAQQDLSIVYKLLRYVNSASFGLRREIESVQEA</sequence>
<feature type="domain" description="HDOD" evidence="1">
    <location>
        <begin position="1"/>
        <end position="50"/>
    </location>
</feature>
<evidence type="ECO:0000313" key="2">
    <source>
        <dbReference type="EMBL" id="MCA9729362.1"/>
    </source>
</evidence>
<comment type="caution">
    <text evidence="2">The sequence shown here is derived from an EMBL/GenBank/DDBJ whole genome shotgun (WGS) entry which is preliminary data.</text>
</comment>
<organism evidence="2 3">
    <name type="scientific">Eiseniibacteriota bacterium</name>
    <dbReference type="NCBI Taxonomy" id="2212470"/>
    <lineage>
        <taxon>Bacteria</taxon>
        <taxon>Candidatus Eiseniibacteriota</taxon>
    </lineage>
</organism>
<accession>A0A956M2D4</accession>
<dbReference type="PROSITE" id="PS51833">
    <property type="entry name" value="HDOD"/>
    <property type="match status" value="1"/>
</dbReference>
<name>A0A956M2D4_UNCEI</name>
<dbReference type="Gene3D" id="1.10.3210.10">
    <property type="entry name" value="Hypothetical protein af1432"/>
    <property type="match status" value="1"/>
</dbReference>